<dbReference type="Gene3D" id="3.40.50.720">
    <property type="entry name" value="NAD(P)-binding Rossmann-like Domain"/>
    <property type="match status" value="1"/>
</dbReference>
<name>A0A0R2HZ75_9LACO</name>
<protein>
    <submittedName>
        <fullName evidence="3">Oxidoreductase</fullName>
    </submittedName>
</protein>
<evidence type="ECO:0000259" key="2">
    <source>
        <dbReference type="Pfam" id="PF22725"/>
    </source>
</evidence>
<comment type="caution">
    <text evidence="3">The sequence shown here is derived from an EMBL/GenBank/DDBJ whole genome shotgun (WGS) entry which is preliminary data.</text>
</comment>
<dbReference type="Proteomes" id="UP000050934">
    <property type="component" value="Unassembled WGS sequence"/>
</dbReference>
<evidence type="ECO:0000313" key="4">
    <source>
        <dbReference type="Proteomes" id="UP000050934"/>
    </source>
</evidence>
<dbReference type="SUPFAM" id="SSF55347">
    <property type="entry name" value="Glyceraldehyde-3-phosphate dehydrogenase-like, C-terminal domain"/>
    <property type="match status" value="1"/>
</dbReference>
<gene>
    <name evidence="3" type="ORF">IV45_GL000606</name>
</gene>
<dbReference type="Gene3D" id="3.30.360.10">
    <property type="entry name" value="Dihydrodipicolinate Reductase, domain 2"/>
    <property type="match status" value="1"/>
</dbReference>
<keyword evidence="4" id="KW-1185">Reference proteome</keyword>
<dbReference type="Pfam" id="PF01408">
    <property type="entry name" value="GFO_IDH_MocA"/>
    <property type="match status" value="1"/>
</dbReference>
<feature type="domain" description="GFO/IDH/MocA-like oxidoreductase" evidence="2">
    <location>
        <begin position="153"/>
        <end position="247"/>
    </location>
</feature>
<dbReference type="PANTHER" id="PTHR43054:SF1">
    <property type="entry name" value="SCYLLO-INOSITOL 2-DEHYDROGENASE (NADP(+)) IOLU"/>
    <property type="match status" value="1"/>
</dbReference>
<reference evidence="3 4" key="1">
    <citation type="journal article" date="2015" name="Genome Announc.">
        <title>Expanding the biotechnology potential of lactobacilli through comparative genomics of 213 strains and associated genera.</title>
        <authorList>
            <person name="Sun Z."/>
            <person name="Harris H.M."/>
            <person name="McCann A."/>
            <person name="Guo C."/>
            <person name="Argimon S."/>
            <person name="Zhang W."/>
            <person name="Yang X."/>
            <person name="Jeffery I.B."/>
            <person name="Cooney J.C."/>
            <person name="Kagawa T.F."/>
            <person name="Liu W."/>
            <person name="Song Y."/>
            <person name="Salvetti E."/>
            <person name="Wrobel A."/>
            <person name="Rasinkangas P."/>
            <person name="Parkhill J."/>
            <person name="Rea M.C."/>
            <person name="O'Sullivan O."/>
            <person name="Ritari J."/>
            <person name="Douillard F.P."/>
            <person name="Paul Ross R."/>
            <person name="Yang R."/>
            <person name="Briner A.E."/>
            <person name="Felis G.E."/>
            <person name="de Vos W.M."/>
            <person name="Barrangou R."/>
            <person name="Klaenhammer T.R."/>
            <person name="Caufield P.W."/>
            <person name="Cui Y."/>
            <person name="Zhang H."/>
            <person name="O'Toole P.W."/>
        </authorList>
    </citation>
    <scope>NUCLEOTIDE SEQUENCE [LARGE SCALE GENOMIC DNA]</scope>
    <source>
        <strain evidence="3 4">DSM 17896</strain>
    </source>
</reference>
<dbReference type="PATRIC" id="fig|396268.3.peg.614"/>
<dbReference type="InterPro" id="IPR036291">
    <property type="entry name" value="NAD(P)-bd_dom_sf"/>
</dbReference>
<accession>A0A0R2HZ75</accession>
<organism evidence="3 4">
    <name type="scientific">Limosilactobacillus secaliphilus</name>
    <dbReference type="NCBI Taxonomy" id="396268"/>
    <lineage>
        <taxon>Bacteria</taxon>
        <taxon>Bacillati</taxon>
        <taxon>Bacillota</taxon>
        <taxon>Bacilli</taxon>
        <taxon>Lactobacillales</taxon>
        <taxon>Lactobacillaceae</taxon>
        <taxon>Limosilactobacillus</taxon>
    </lineage>
</organism>
<dbReference type="Pfam" id="PF22725">
    <property type="entry name" value="GFO_IDH_MocA_C3"/>
    <property type="match status" value="1"/>
</dbReference>
<dbReference type="GO" id="GO:0000166">
    <property type="term" value="F:nucleotide binding"/>
    <property type="evidence" value="ECO:0007669"/>
    <property type="project" value="InterPro"/>
</dbReference>
<feature type="domain" description="Gfo/Idh/MocA-like oxidoreductase N-terminal" evidence="1">
    <location>
        <begin position="3"/>
        <end position="113"/>
    </location>
</feature>
<dbReference type="InterPro" id="IPR055170">
    <property type="entry name" value="GFO_IDH_MocA-like_dom"/>
</dbReference>
<dbReference type="RefSeq" id="WP_057741324.1">
    <property type="nucleotide sequence ID" value="NZ_JQBW01000010.1"/>
</dbReference>
<evidence type="ECO:0000259" key="1">
    <source>
        <dbReference type="Pfam" id="PF01408"/>
    </source>
</evidence>
<dbReference type="PANTHER" id="PTHR43054">
    <property type="match status" value="1"/>
</dbReference>
<proteinExistence type="predicted"/>
<dbReference type="STRING" id="396268.IV45_GL000606"/>
<dbReference type="AlphaFoldDB" id="A0A0R2HZ75"/>
<dbReference type="SUPFAM" id="SSF51735">
    <property type="entry name" value="NAD(P)-binding Rossmann-fold domains"/>
    <property type="match status" value="1"/>
</dbReference>
<dbReference type="EMBL" id="JQBW01000010">
    <property type="protein sequence ID" value="KRN58163.1"/>
    <property type="molecule type" value="Genomic_DNA"/>
</dbReference>
<sequence length="335" mass="37778">MLKLGIIGSHTITKQMLAAAHASGHYRLTSVYSRHIERAKEFGQPYGAKYFYDDLETFFDQGDFDVVYIASPNSCHFAQAKLAIEHDKQVIVEKPAFVNPHQFDAILQLLQAHPQAHLFEAARHMYTPLYQLAKQKVQSMGTIQGATITAMKYSSRYDKVLDESAPTPNIFNPDFAGGALMDLGVYAVYVAVDLFGTPQQVQYFPTMTTSGVDGKGVAILRYDGFTVTLNVGKTANSYLPTEVYGLKDAVVFDNAFDTRKISYFDAEKHEHELIPDHLYGNGMLDEMLSFADSFEHPTDPERQRQYQERLQLAKKVNTVMFELRQSAHLHFPADN</sequence>
<dbReference type="OrthoDB" id="9815825at2"/>
<evidence type="ECO:0000313" key="3">
    <source>
        <dbReference type="EMBL" id="KRN58163.1"/>
    </source>
</evidence>
<dbReference type="InterPro" id="IPR000683">
    <property type="entry name" value="Gfo/Idh/MocA-like_OxRdtase_N"/>
</dbReference>